<reference evidence="3" key="2">
    <citation type="submission" date="2021-04" db="EMBL/GenBank/DDBJ databases">
        <authorList>
            <person name="Gilroy R."/>
        </authorList>
    </citation>
    <scope>NUCLEOTIDE SEQUENCE</scope>
    <source>
        <strain evidence="3">ChiGjej1B1-98</strain>
    </source>
</reference>
<dbReference type="Pfam" id="PF13646">
    <property type="entry name" value="HEAT_2"/>
    <property type="match status" value="1"/>
</dbReference>
<gene>
    <name evidence="3" type="ORF">H9830_06365</name>
</gene>
<evidence type="ECO:0000256" key="1">
    <source>
        <dbReference type="ARBA" id="ARBA00023125"/>
    </source>
</evidence>
<dbReference type="PANTHER" id="PTHR30204:SF93">
    <property type="entry name" value="HTH MERR-TYPE DOMAIN-CONTAINING PROTEIN"/>
    <property type="match status" value="1"/>
</dbReference>
<accession>A0A9D2C9I9</accession>
<protein>
    <submittedName>
        <fullName evidence="3">MerR family transcriptional regulator</fullName>
    </submittedName>
</protein>
<dbReference type="Gene3D" id="1.10.1660.10">
    <property type="match status" value="1"/>
</dbReference>
<feature type="domain" description="HTH merR-type" evidence="2">
    <location>
        <begin position="1"/>
        <end position="69"/>
    </location>
</feature>
<name>A0A9D2C9I9_9MICO</name>
<dbReference type="InterPro" id="IPR047057">
    <property type="entry name" value="MerR_fam"/>
</dbReference>
<dbReference type="InterPro" id="IPR016024">
    <property type="entry name" value="ARM-type_fold"/>
</dbReference>
<dbReference type="SUPFAM" id="SSF48371">
    <property type="entry name" value="ARM repeat"/>
    <property type="match status" value="1"/>
</dbReference>
<dbReference type="InterPro" id="IPR000551">
    <property type="entry name" value="MerR-type_HTH_dom"/>
</dbReference>
<dbReference type="PRINTS" id="PR00040">
    <property type="entry name" value="HTHMERR"/>
</dbReference>
<dbReference type="SMART" id="SM00422">
    <property type="entry name" value="HTH_MERR"/>
    <property type="match status" value="1"/>
</dbReference>
<dbReference type="Proteomes" id="UP000824005">
    <property type="component" value="Unassembled WGS sequence"/>
</dbReference>
<dbReference type="PROSITE" id="PS00552">
    <property type="entry name" value="HTH_MERR_1"/>
    <property type="match status" value="1"/>
</dbReference>
<dbReference type="EMBL" id="DXDC01000185">
    <property type="protein sequence ID" value="HIY65884.1"/>
    <property type="molecule type" value="Genomic_DNA"/>
</dbReference>
<dbReference type="InterPro" id="IPR011989">
    <property type="entry name" value="ARM-like"/>
</dbReference>
<evidence type="ECO:0000313" key="4">
    <source>
        <dbReference type="Proteomes" id="UP000824005"/>
    </source>
</evidence>
<dbReference type="PROSITE" id="PS50937">
    <property type="entry name" value="HTH_MERR_2"/>
    <property type="match status" value="1"/>
</dbReference>
<comment type="caution">
    <text evidence="3">The sequence shown here is derived from an EMBL/GenBank/DDBJ whole genome shotgun (WGS) entry which is preliminary data.</text>
</comment>
<dbReference type="Gene3D" id="1.25.10.10">
    <property type="entry name" value="Leucine-rich Repeat Variant"/>
    <property type="match status" value="1"/>
</dbReference>
<sequence length="294" mass="32249">MLIGEVSERSGVSARMLRHYDKIGLVRPSERTQGGYRKYSEADIRRLFHVEGLRSLGLELQEIAEVLDDRAFQPSEMVETLIERTRERLARDERLLRRLTRVHAASPDAWSDVLRTIGLLRGLGAEDASARQRLALAHGGDAQQDVLPLVDAALQERDPNSAGAMDWALARMGDDAVPPLAEALQAQDAEQRRRAVLALQKIGSRRALAALARGFGHPDPFVSGRAALVRARNGQAQVIPALIDLIVEGRDDVEAAEVLGALADRRRREEQVVGAIADRLTSSDESARARLTAA</sequence>
<evidence type="ECO:0000313" key="3">
    <source>
        <dbReference type="EMBL" id="HIY65884.1"/>
    </source>
</evidence>
<evidence type="ECO:0000259" key="2">
    <source>
        <dbReference type="PROSITE" id="PS50937"/>
    </source>
</evidence>
<dbReference type="SUPFAM" id="SSF46955">
    <property type="entry name" value="Putative DNA-binding domain"/>
    <property type="match status" value="1"/>
</dbReference>
<reference evidence="3" key="1">
    <citation type="journal article" date="2021" name="PeerJ">
        <title>Extensive microbial diversity within the chicken gut microbiome revealed by metagenomics and culture.</title>
        <authorList>
            <person name="Gilroy R."/>
            <person name="Ravi A."/>
            <person name="Getino M."/>
            <person name="Pursley I."/>
            <person name="Horton D.L."/>
            <person name="Alikhan N.F."/>
            <person name="Baker D."/>
            <person name="Gharbi K."/>
            <person name="Hall N."/>
            <person name="Watson M."/>
            <person name="Adriaenssens E.M."/>
            <person name="Foster-Nyarko E."/>
            <person name="Jarju S."/>
            <person name="Secka A."/>
            <person name="Antonio M."/>
            <person name="Oren A."/>
            <person name="Chaudhuri R.R."/>
            <person name="La Ragione R."/>
            <person name="Hildebrand F."/>
            <person name="Pallen M.J."/>
        </authorList>
    </citation>
    <scope>NUCLEOTIDE SEQUENCE</scope>
    <source>
        <strain evidence="3">ChiGjej1B1-98</strain>
    </source>
</reference>
<dbReference type="GO" id="GO:0003700">
    <property type="term" value="F:DNA-binding transcription factor activity"/>
    <property type="evidence" value="ECO:0007669"/>
    <property type="project" value="InterPro"/>
</dbReference>
<dbReference type="AlphaFoldDB" id="A0A9D2C9I9"/>
<proteinExistence type="predicted"/>
<feature type="non-terminal residue" evidence="3">
    <location>
        <position position="294"/>
    </location>
</feature>
<dbReference type="PANTHER" id="PTHR30204">
    <property type="entry name" value="REDOX-CYCLING DRUG-SENSING TRANSCRIPTIONAL ACTIVATOR SOXR"/>
    <property type="match status" value="1"/>
</dbReference>
<dbReference type="GO" id="GO:0003677">
    <property type="term" value="F:DNA binding"/>
    <property type="evidence" value="ECO:0007669"/>
    <property type="project" value="UniProtKB-KW"/>
</dbReference>
<organism evidence="3 4">
    <name type="scientific">Candidatus Agrococcus pullicola</name>
    <dbReference type="NCBI Taxonomy" id="2838429"/>
    <lineage>
        <taxon>Bacteria</taxon>
        <taxon>Bacillati</taxon>
        <taxon>Actinomycetota</taxon>
        <taxon>Actinomycetes</taxon>
        <taxon>Micrococcales</taxon>
        <taxon>Microbacteriaceae</taxon>
        <taxon>Agrococcus</taxon>
    </lineage>
</organism>
<dbReference type="InterPro" id="IPR009061">
    <property type="entry name" value="DNA-bd_dom_put_sf"/>
</dbReference>
<dbReference type="Pfam" id="PF13411">
    <property type="entry name" value="MerR_1"/>
    <property type="match status" value="1"/>
</dbReference>
<keyword evidence="1" id="KW-0238">DNA-binding</keyword>